<sequence length="270" mass="30875">MKRKYLARMFDIAGAERVDILTLEDAFNDVHDGEFDVVLLRVEAQDSVDFWWEKHAAQGIGDNTYSADVNTIGMRLGKLQKASDDEYEARSQLYFDSAKAVNSTLRQTPYFTFFERELNARALEVEQDLEMLIASRYEYPPSTEKHFSSAPYANSISYARASKFWPVKERYPQTAAFLTVQNATNCAGFTMWDYLPASLGEVDEFSALYDKDKDKALAFLGQYSSIEINPSEGDLCVFNCRKMHGIKTCNTLRKTIGSFFIKEDGWRMFG</sequence>
<reference evidence="1 2" key="1">
    <citation type="submission" date="2019-10" db="EMBL/GenBank/DDBJ databases">
        <title>Pseudoalteromonas rubra S4059.</title>
        <authorList>
            <person name="Paulsen S."/>
            <person name="Wang X."/>
        </authorList>
    </citation>
    <scope>NUCLEOTIDE SEQUENCE [LARGE SCALE GENOMIC DNA]</scope>
    <source>
        <strain evidence="1 2">S4059</strain>
    </source>
</reference>
<evidence type="ECO:0000313" key="2">
    <source>
        <dbReference type="Proteomes" id="UP000305729"/>
    </source>
</evidence>
<dbReference type="RefSeq" id="WP_138536897.1">
    <property type="nucleotide sequence ID" value="NZ_CP045429.1"/>
</dbReference>
<protein>
    <recommendedName>
        <fullName evidence="3">Prolyl 4-hydroxylase alpha subunit Fe(2+) 2OG dioxygenase domain-containing protein</fullName>
    </recommendedName>
</protein>
<gene>
    <name evidence="1" type="ORF">CWC22_008690</name>
</gene>
<dbReference type="Gene3D" id="2.60.120.620">
    <property type="entry name" value="q2cbj1_9rhob like domain"/>
    <property type="match status" value="1"/>
</dbReference>
<name>A0A5S3V2K0_9GAMM</name>
<evidence type="ECO:0000313" key="1">
    <source>
        <dbReference type="EMBL" id="QPB83063.1"/>
    </source>
</evidence>
<proteinExistence type="predicted"/>
<dbReference type="EMBL" id="CP045429">
    <property type="protein sequence ID" value="QPB83063.1"/>
    <property type="molecule type" value="Genomic_DNA"/>
</dbReference>
<accession>A0A5S3V2K0</accession>
<dbReference type="AlphaFoldDB" id="A0A5S3V2K0"/>
<dbReference type="Proteomes" id="UP000305729">
    <property type="component" value="Chromosome 1"/>
</dbReference>
<evidence type="ECO:0008006" key="3">
    <source>
        <dbReference type="Google" id="ProtNLM"/>
    </source>
</evidence>
<organism evidence="1 2">
    <name type="scientific">Pseudoalteromonas rubra</name>
    <dbReference type="NCBI Taxonomy" id="43658"/>
    <lineage>
        <taxon>Bacteria</taxon>
        <taxon>Pseudomonadati</taxon>
        <taxon>Pseudomonadota</taxon>
        <taxon>Gammaproteobacteria</taxon>
        <taxon>Alteromonadales</taxon>
        <taxon>Pseudoalteromonadaceae</taxon>
        <taxon>Pseudoalteromonas</taxon>
    </lineage>
</organism>